<evidence type="ECO:0000256" key="7">
    <source>
        <dbReference type="ARBA" id="ARBA00022801"/>
    </source>
</evidence>
<dbReference type="CDD" id="cd00054">
    <property type="entry name" value="EGF_CA"/>
    <property type="match status" value="2"/>
</dbReference>
<dbReference type="InterPro" id="IPR003598">
    <property type="entry name" value="Ig_sub2"/>
</dbReference>
<dbReference type="InterPro" id="IPR013098">
    <property type="entry name" value="Ig_I-set"/>
</dbReference>
<evidence type="ECO:0000256" key="15">
    <source>
        <dbReference type="SAM" id="Phobius"/>
    </source>
</evidence>
<evidence type="ECO:0000256" key="11">
    <source>
        <dbReference type="ARBA" id="ARBA00023170"/>
    </source>
</evidence>
<dbReference type="SMART" id="SM00473">
    <property type="entry name" value="PAN_AP"/>
    <property type="match status" value="2"/>
</dbReference>
<keyword evidence="6" id="KW-0677">Repeat</keyword>
<dbReference type="InterPro" id="IPR000387">
    <property type="entry name" value="Tyr_Pase_dom"/>
</dbReference>
<evidence type="ECO:0000313" key="23">
    <source>
        <dbReference type="EMBL" id="CAH1243112.1"/>
    </source>
</evidence>
<dbReference type="InterPro" id="IPR001881">
    <property type="entry name" value="EGF-like_Ca-bd_dom"/>
</dbReference>
<dbReference type="SMART" id="SM00181">
    <property type="entry name" value="EGF"/>
    <property type="match status" value="2"/>
</dbReference>
<dbReference type="PRINTS" id="PR00014">
    <property type="entry name" value="FNTYPEIII"/>
</dbReference>
<dbReference type="Pfam" id="PF07679">
    <property type="entry name" value="I-set"/>
    <property type="match status" value="1"/>
</dbReference>
<dbReference type="SUPFAM" id="SSF48726">
    <property type="entry name" value="Immunoglobulin"/>
    <property type="match status" value="1"/>
</dbReference>
<evidence type="ECO:0000259" key="18">
    <source>
        <dbReference type="PROSITE" id="PS50055"/>
    </source>
</evidence>
<dbReference type="PANTHER" id="PTHR19134:SF555">
    <property type="entry name" value="RECEPTOR-TYPE TYROSINE-PROTEIN PHOSPHATASE DELTA-LIKE ISOFORM X1"/>
    <property type="match status" value="1"/>
</dbReference>
<dbReference type="GO" id="GO:0004725">
    <property type="term" value="F:protein tyrosine phosphatase activity"/>
    <property type="evidence" value="ECO:0007669"/>
    <property type="project" value="UniProtKB-EC"/>
</dbReference>
<feature type="domain" description="Fibronectin type-III" evidence="21">
    <location>
        <begin position="596"/>
        <end position="700"/>
    </location>
</feature>
<evidence type="ECO:0000256" key="16">
    <source>
        <dbReference type="SAM" id="SignalP"/>
    </source>
</evidence>
<dbReference type="InterPro" id="IPR029021">
    <property type="entry name" value="Prot-tyrosine_phosphatase-like"/>
</dbReference>
<keyword evidence="4 14" id="KW-0245">EGF-like domain</keyword>
<dbReference type="PROSITE" id="PS50055">
    <property type="entry name" value="TYR_PHOSPHATASE_PTP"/>
    <property type="match status" value="2"/>
</dbReference>
<keyword evidence="5 16" id="KW-0732">Signal</keyword>
<comment type="caution">
    <text evidence="14">Lacks conserved residue(s) required for the propagation of feature annotation.</text>
</comment>
<comment type="catalytic activity">
    <reaction evidence="13">
        <text>O-phospho-L-tyrosyl-[protein] + H2O = L-tyrosyl-[protein] + phosphate</text>
        <dbReference type="Rhea" id="RHEA:10684"/>
        <dbReference type="Rhea" id="RHEA-COMP:10136"/>
        <dbReference type="Rhea" id="RHEA-COMP:20101"/>
        <dbReference type="ChEBI" id="CHEBI:15377"/>
        <dbReference type="ChEBI" id="CHEBI:43474"/>
        <dbReference type="ChEBI" id="CHEBI:46858"/>
        <dbReference type="ChEBI" id="CHEBI:61978"/>
        <dbReference type="EC" id="3.1.3.48"/>
    </reaction>
</comment>
<dbReference type="EMBL" id="OV696698">
    <property type="protein sequence ID" value="CAH1243112.1"/>
    <property type="molecule type" value="Genomic_DNA"/>
</dbReference>
<dbReference type="PROSITE" id="PS50835">
    <property type="entry name" value="IG_LIKE"/>
    <property type="match status" value="1"/>
</dbReference>
<dbReference type="Gene3D" id="3.90.190.10">
    <property type="entry name" value="Protein tyrosine phosphatase superfamily"/>
    <property type="match status" value="2"/>
</dbReference>
<evidence type="ECO:0000256" key="6">
    <source>
        <dbReference type="ARBA" id="ARBA00022737"/>
    </source>
</evidence>
<feature type="domain" description="Fibronectin type-III" evidence="21">
    <location>
        <begin position="383"/>
        <end position="489"/>
    </location>
</feature>
<feature type="domain" description="Fibronectin type-III" evidence="21">
    <location>
        <begin position="710"/>
        <end position="812"/>
    </location>
</feature>
<reference evidence="23" key="1">
    <citation type="submission" date="2022-01" db="EMBL/GenBank/DDBJ databases">
        <authorList>
            <person name="Braso-Vives M."/>
        </authorList>
    </citation>
    <scope>NUCLEOTIDE SEQUENCE</scope>
</reference>
<dbReference type="SMART" id="SM00060">
    <property type="entry name" value="FN3"/>
    <property type="match status" value="5"/>
</dbReference>
<dbReference type="Pfam" id="PF00024">
    <property type="entry name" value="PAN_1"/>
    <property type="match status" value="2"/>
</dbReference>
<dbReference type="PROSITE" id="PS01187">
    <property type="entry name" value="EGF_CA"/>
    <property type="match status" value="1"/>
</dbReference>
<evidence type="ECO:0000256" key="4">
    <source>
        <dbReference type="ARBA" id="ARBA00022536"/>
    </source>
</evidence>
<dbReference type="InterPro" id="IPR036179">
    <property type="entry name" value="Ig-like_dom_sf"/>
</dbReference>
<keyword evidence="8" id="KW-0904">Protein phosphatase</keyword>
<feature type="domain" description="Apple" evidence="22">
    <location>
        <begin position="21"/>
        <end position="116"/>
    </location>
</feature>
<dbReference type="GO" id="GO:0016020">
    <property type="term" value="C:membrane"/>
    <property type="evidence" value="ECO:0007669"/>
    <property type="project" value="UniProtKB-SubCell"/>
</dbReference>
<evidence type="ECO:0000313" key="24">
    <source>
        <dbReference type="Proteomes" id="UP000838412"/>
    </source>
</evidence>
<evidence type="ECO:0000256" key="2">
    <source>
        <dbReference type="ARBA" id="ARBA00010504"/>
    </source>
</evidence>
<keyword evidence="15" id="KW-1133">Transmembrane helix</keyword>
<dbReference type="PROSITE" id="PS50948">
    <property type="entry name" value="PAN"/>
    <property type="match status" value="2"/>
</dbReference>
<dbReference type="SUPFAM" id="SSF57196">
    <property type="entry name" value="EGF/Laminin"/>
    <property type="match status" value="2"/>
</dbReference>
<dbReference type="SUPFAM" id="SSF52799">
    <property type="entry name" value="(Phosphotyrosine protein) phosphatases II"/>
    <property type="match status" value="2"/>
</dbReference>
<comment type="subcellular location">
    <subcellularLocation>
        <location evidence="1">Membrane</location>
        <topology evidence="1">Single-pass membrane protein</topology>
    </subcellularLocation>
</comment>
<evidence type="ECO:0000256" key="14">
    <source>
        <dbReference type="PROSITE-ProRule" id="PRU00076"/>
    </source>
</evidence>
<dbReference type="Pfam" id="PF00102">
    <property type="entry name" value="Y_phosphatase"/>
    <property type="match status" value="2"/>
</dbReference>
<dbReference type="SMART" id="SM00409">
    <property type="entry name" value="IG"/>
    <property type="match status" value="1"/>
</dbReference>
<feature type="domain" description="EGF-like" evidence="17">
    <location>
        <begin position="239"/>
        <end position="279"/>
    </location>
</feature>
<feature type="disulfide bond" evidence="14">
    <location>
        <begin position="227"/>
        <end position="236"/>
    </location>
</feature>
<dbReference type="FunFam" id="2.60.40.10:FF:000107">
    <property type="entry name" value="Myosin, light chain kinase a"/>
    <property type="match status" value="1"/>
</dbReference>
<dbReference type="PROSITE" id="PS50056">
    <property type="entry name" value="TYR_PHOSPHATASE_2"/>
    <property type="match status" value="2"/>
</dbReference>
<dbReference type="CDD" id="cd01099">
    <property type="entry name" value="PAN_AP_HGF"/>
    <property type="match status" value="2"/>
</dbReference>
<dbReference type="InterPro" id="IPR049883">
    <property type="entry name" value="NOTCH1_EGF-like"/>
</dbReference>
<dbReference type="GO" id="GO:0005509">
    <property type="term" value="F:calcium ion binding"/>
    <property type="evidence" value="ECO:0007669"/>
    <property type="project" value="InterPro"/>
</dbReference>
<protein>
    <recommendedName>
        <fullName evidence="3">protein-tyrosine-phosphatase</fullName>
        <ecNumber evidence="3">3.1.3.48</ecNumber>
    </recommendedName>
</protein>
<dbReference type="InterPro" id="IPR000242">
    <property type="entry name" value="PTP_cat"/>
</dbReference>
<dbReference type="InterPro" id="IPR003595">
    <property type="entry name" value="Tyr_Pase_cat"/>
</dbReference>
<dbReference type="Pfam" id="PF07645">
    <property type="entry name" value="EGF_CA"/>
    <property type="match status" value="1"/>
</dbReference>
<feature type="domain" description="Fibronectin type-III" evidence="21">
    <location>
        <begin position="490"/>
        <end position="585"/>
    </location>
</feature>
<dbReference type="FunFam" id="2.10.25.10:FF:000038">
    <property type="entry name" value="Fibrillin 2"/>
    <property type="match status" value="1"/>
</dbReference>
<evidence type="ECO:0000256" key="10">
    <source>
        <dbReference type="ARBA" id="ARBA00023157"/>
    </source>
</evidence>
<evidence type="ECO:0000259" key="21">
    <source>
        <dbReference type="PROSITE" id="PS50853"/>
    </source>
</evidence>
<dbReference type="PRINTS" id="PR00700">
    <property type="entry name" value="PRTYPHPHTASE"/>
</dbReference>
<keyword evidence="7" id="KW-0378">Hydrolase</keyword>
<dbReference type="InterPro" id="IPR007110">
    <property type="entry name" value="Ig-like_dom"/>
</dbReference>
<proteinExistence type="inferred from homology"/>
<dbReference type="PROSITE" id="PS00383">
    <property type="entry name" value="TYR_PHOSPHATASE_1"/>
    <property type="match status" value="2"/>
</dbReference>
<dbReference type="SMART" id="SM00179">
    <property type="entry name" value="EGF_CA"/>
    <property type="match status" value="2"/>
</dbReference>
<dbReference type="InterPro" id="IPR036116">
    <property type="entry name" value="FN3_sf"/>
</dbReference>
<dbReference type="SUPFAM" id="SSF57414">
    <property type="entry name" value="Hairpin loop containing domain-like"/>
    <property type="match status" value="1"/>
</dbReference>
<dbReference type="PROSITE" id="PS00010">
    <property type="entry name" value="ASX_HYDROXYL"/>
    <property type="match status" value="1"/>
</dbReference>
<evidence type="ECO:0000256" key="8">
    <source>
        <dbReference type="ARBA" id="ARBA00022912"/>
    </source>
</evidence>
<sequence length="1654" mass="180317">MGGLRRLFQGFFCNILGLLLCFLIVTAEANTSLSLFDFYDEKALDGFNTERIGGISKEECATRCLMGTSTVPLGTCLSFDFDNNGSGACILSIANLYTPGATLATSSPVTRFDYYHRKEGSMFEKYDNQALSGFNNQAIGGSSPGDCALKCLQGTTSVPSGDCKSFDYDRSRNLCVLSTDSKDTQPSALGPNTNNDYYHRKNPCSDGPCQNGGVCTYSGYDSFSCACTAGWTRNTCETDIDECTTGAHNCDQHATCSNAPGSFSCTCNQGYHGTGTTCEVSVPPAVTQHPQNQTVTLDQSATFTCVIGGDPTPSVTWYKDSAEISTGGRFNLGETTDDLQNTVTSTVTISGIQRGDNGQYTCKGTNSAGTESSEAASLIVQERPDDISVEVTPLTFTALHVRWTVGVTGNLHVNQSEVSYRRSPDESWSEAVVITHESIGSGGHPIGTQYTLEGLSPSAQYTVQIRARNSIGWSDPSFGTGTTLDAPPGPPSALRQTAVTHESVSLTWQPPPQAGVITGYTIQYGPTSDCTEAQLTRMVNSSGTATSYDVQNLTAYSVYTFRVRGHTSGGPGNYSDCITTRTAEFYPTQPLSVEFADANSCNCDASGQNRTIMLQVRWRRPQTINGELQGYTLRLYHGNQVIYVTNTSTALPGTQLEHVISGNDAGELQPVQNYSVTVSAFNNVYRGADSDPAQAQTSDGCKYTLFVDKGPSAPIITTHTQDGMCGIDWTPPLKSTGDITGYLVTTTATQLNSGSVSVAEAEPVGSTDVQNLTWTSSLDVFPPNSLISVTVRAKTCAAGASSEERTCRVERVDPPASIPVVNTLDTNPTSTTFTMTLPDISSRNGPISCYHVIVVPMESGESLQQLSTRMGGPDVILTPDAPLPGRTTPYIALAFSGNNYVSGDVTIGNGEACTDPCCQFAAVEGAQLPGNKQLSPGSSYTATVRAYVSSGGRRKRATSRTQKSSAYITPVTTSGISGNQEQGSSVGGIVGGILAVVVVISAAVVGLVFYRRRQAAKENDLVPPPLPPRWHAGDEDELGVIGPANLDDEVTVAKPKPLLSVKRRKFSSKKDLDFRQPIPIEKLEREFNRRRANDDQLFTQEYKALPAPFGREYAEAYYNQENASRNRFRNIIAYDNGLVTLTPIEGVAGSGYIHASYIDGYREERKYIAAQGPMDNTVDDFWRMIWETGSTAIVMVTNLEEKGKKKCSQYWPDSGEKLYAADSEDGGITVTLAETVPMVDYVTRAEMKSRKVTQFHFTGWPDFGLPRSPMGLLKFRKTVKSALTPNCRPIVVHCSAGVGRTGTFITVDAMLDMIKEEQKVDVFGFVSEMRQNRSNMVQTAAQYVFIFKALLEQHMYGDTEAEVSNIHRYMQNLKTIDLETGKTGIETEFQKLIRIPIDKANMRNGNLPENVSKNRLLQVLPYDTSRVILQHKPGVKGADYINASFIDGYCQKDAYIATQGPLDRTVEDFWRMVWEWNSCSIVMITGLWEKSQYKCTMYWPEEGLQAYGDLTVTLQEETGFPEYTLRTFGVTSHKDGTTRTVQQFHFHGWPEVGIPDSASGMIDLIGQVQKQQQHSGNGPITVHCSSGAGRTGAFCAISTVLERVKAEGICDVFQVVKTLRLQRPHMVQTLDQYQFCYQAVVEYLDSFDHYANFR</sequence>
<keyword evidence="10 14" id="KW-1015">Disulfide bond</keyword>
<dbReference type="InterPro" id="IPR000742">
    <property type="entry name" value="EGF"/>
</dbReference>
<dbReference type="PANTHER" id="PTHR19134">
    <property type="entry name" value="RECEPTOR-TYPE TYROSINE-PROTEIN PHOSPHATASE"/>
    <property type="match status" value="1"/>
</dbReference>
<feature type="domain" description="Ig-like" evidence="20">
    <location>
        <begin position="284"/>
        <end position="377"/>
    </location>
</feature>
<dbReference type="PROSITE" id="PS50853">
    <property type="entry name" value="FN3"/>
    <property type="match status" value="4"/>
</dbReference>
<dbReference type="InterPro" id="IPR003609">
    <property type="entry name" value="Pan_app"/>
</dbReference>
<dbReference type="FunFam" id="3.90.190.10:FF:000088">
    <property type="entry name" value="Receptor protein-tyrosine phosphatase LAR"/>
    <property type="match status" value="1"/>
</dbReference>
<dbReference type="EC" id="3.1.3.48" evidence="3"/>
<dbReference type="InterPro" id="IPR050348">
    <property type="entry name" value="Protein-Tyr_Phosphatase"/>
</dbReference>
<evidence type="ECO:0000259" key="19">
    <source>
        <dbReference type="PROSITE" id="PS50056"/>
    </source>
</evidence>
<dbReference type="SMART" id="SM00404">
    <property type="entry name" value="PTPc_motif"/>
    <property type="match status" value="2"/>
</dbReference>
<dbReference type="SMART" id="SM00408">
    <property type="entry name" value="IGc2"/>
    <property type="match status" value="1"/>
</dbReference>
<evidence type="ECO:0000256" key="13">
    <source>
        <dbReference type="ARBA" id="ARBA00051722"/>
    </source>
</evidence>
<feature type="domain" description="Tyrosine specific protein phosphatases" evidence="19">
    <location>
        <begin position="1273"/>
        <end position="1344"/>
    </location>
</feature>
<accession>A0A8J9YWM8</accession>
<evidence type="ECO:0000259" key="22">
    <source>
        <dbReference type="PROSITE" id="PS50948"/>
    </source>
</evidence>
<evidence type="ECO:0000259" key="20">
    <source>
        <dbReference type="PROSITE" id="PS50835"/>
    </source>
</evidence>
<feature type="chain" id="PRO_5035431184" description="protein-tyrosine-phosphatase" evidence="16">
    <location>
        <begin position="30"/>
        <end position="1654"/>
    </location>
</feature>
<keyword evidence="15" id="KW-0812">Transmembrane</keyword>
<evidence type="ECO:0000256" key="5">
    <source>
        <dbReference type="ARBA" id="ARBA00022729"/>
    </source>
</evidence>
<dbReference type="InterPro" id="IPR000152">
    <property type="entry name" value="EGF-type_Asp/Asn_hydroxyl_site"/>
</dbReference>
<feature type="domain" description="Tyrosine-protein phosphatase" evidence="18">
    <location>
        <begin position="1098"/>
        <end position="1353"/>
    </location>
</feature>
<feature type="domain" description="EGF-like" evidence="17">
    <location>
        <begin position="200"/>
        <end position="237"/>
    </location>
</feature>
<dbReference type="InterPro" id="IPR013783">
    <property type="entry name" value="Ig-like_fold"/>
</dbReference>
<keyword evidence="11" id="KW-0675">Receptor</keyword>
<dbReference type="InterPro" id="IPR018097">
    <property type="entry name" value="EGF_Ca-bd_CS"/>
</dbReference>
<dbReference type="InterPro" id="IPR016130">
    <property type="entry name" value="Tyr_Pase_AS"/>
</dbReference>
<dbReference type="FunFam" id="3.90.190.10:FF:000021">
    <property type="entry name" value="Receptor-type tyrosine-protein phosphatase alpha"/>
    <property type="match status" value="1"/>
</dbReference>
<gene>
    <name evidence="23" type="primary">PTPRA</name>
    <name evidence="23" type="ORF">BLAG_LOCUS6218</name>
</gene>
<dbReference type="Gene3D" id="2.10.25.10">
    <property type="entry name" value="Laminin"/>
    <property type="match status" value="2"/>
</dbReference>
<organism evidence="23 24">
    <name type="scientific">Branchiostoma lanceolatum</name>
    <name type="common">Common lancelet</name>
    <name type="synonym">Amphioxus lanceolatum</name>
    <dbReference type="NCBI Taxonomy" id="7740"/>
    <lineage>
        <taxon>Eukaryota</taxon>
        <taxon>Metazoa</taxon>
        <taxon>Chordata</taxon>
        <taxon>Cephalochordata</taxon>
        <taxon>Leptocardii</taxon>
        <taxon>Amphioxiformes</taxon>
        <taxon>Branchiostomatidae</taxon>
        <taxon>Branchiostoma</taxon>
    </lineage>
</organism>
<dbReference type="OrthoDB" id="10015993at2759"/>
<evidence type="ECO:0000256" key="1">
    <source>
        <dbReference type="ARBA" id="ARBA00004167"/>
    </source>
</evidence>
<evidence type="ECO:0000256" key="12">
    <source>
        <dbReference type="ARBA" id="ARBA00023319"/>
    </source>
</evidence>
<evidence type="ECO:0000256" key="3">
    <source>
        <dbReference type="ARBA" id="ARBA00013064"/>
    </source>
</evidence>
<keyword evidence="12" id="KW-0393">Immunoglobulin domain</keyword>
<name>A0A8J9YWM8_BRALA</name>
<evidence type="ECO:0000256" key="9">
    <source>
        <dbReference type="ARBA" id="ARBA00023136"/>
    </source>
</evidence>
<feature type="transmembrane region" description="Helical" evidence="15">
    <location>
        <begin position="986"/>
        <end position="1010"/>
    </location>
</feature>
<dbReference type="SUPFAM" id="SSF49265">
    <property type="entry name" value="Fibronectin type III"/>
    <property type="match status" value="3"/>
</dbReference>
<dbReference type="InterPro" id="IPR003599">
    <property type="entry name" value="Ig_sub"/>
</dbReference>
<feature type="domain" description="Apple" evidence="22">
    <location>
        <begin position="118"/>
        <end position="204"/>
    </location>
</feature>
<feature type="domain" description="Tyrosine specific protein phosphatases" evidence="19">
    <location>
        <begin position="1559"/>
        <end position="1634"/>
    </location>
</feature>
<keyword evidence="24" id="KW-1185">Reference proteome</keyword>
<dbReference type="Pfam" id="PF00041">
    <property type="entry name" value="fn3"/>
    <property type="match status" value="3"/>
</dbReference>
<dbReference type="CDD" id="cd00063">
    <property type="entry name" value="FN3"/>
    <property type="match status" value="4"/>
</dbReference>
<dbReference type="SMART" id="SM00194">
    <property type="entry name" value="PTPc"/>
    <property type="match status" value="2"/>
</dbReference>
<evidence type="ECO:0000259" key="17">
    <source>
        <dbReference type="PROSITE" id="PS50026"/>
    </source>
</evidence>
<feature type="domain" description="Tyrosine-protein phosphatase" evidence="18">
    <location>
        <begin position="1385"/>
        <end position="1643"/>
    </location>
</feature>
<dbReference type="Proteomes" id="UP000838412">
    <property type="component" value="Chromosome 13"/>
</dbReference>
<dbReference type="PROSITE" id="PS50026">
    <property type="entry name" value="EGF_3"/>
    <property type="match status" value="2"/>
</dbReference>
<dbReference type="Gene3D" id="3.50.4.10">
    <property type="entry name" value="Hepatocyte Growth Factor"/>
    <property type="match status" value="2"/>
</dbReference>
<dbReference type="InterPro" id="IPR003961">
    <property type="entry name" value="FN3_dom"/>
</dbReference>
<comment type="similarity">
    <text evidence="2">Belongs to the protein-tyrosine phosphatase family. Receptor class 2A subfamily.</text>
</comment>
<dbReference type="Gene3D" id="2.60.40.10">
    <property type="entry name" value="Immunoglobulins"/>
    <property type="match status" value="4"/>
</dbReference>
<dbReference type="PROSITE" id="PS01186">
    <property type="entry name" value="EGF_2"/>
    <property type="match status" value="2"/>
</dbReference>
<keyword evidence="9 15" id="KW-0472">Membrane</keyword>
<dbReference type="GO" id="GO:0055013">
    <property type="term" value="P:cardiac muscle cell development"/>
    <property type="evidence" value="ECO:0007669"/>
    <property type="project" value="UniProtKB-ARBA"/>
</dbReference>
<feature type="signal peptide" evidence="16">
    <location>
        <begin position="1"/>
        <end position="29"/>
    </location>
</feature>